<gene>
    <name evidence="2" type="ORF">SAMN04488522_103817</name>
</gene>
<dbReference type="Proteomes" id="UP000184287">
    <property type="component" value="Unassembled WGS sequence"/>
</dbReference>
<sequence>MEMYTTSQDDSKNTSSGVFLKIFLTGLIAGTLDGLAAVFLSANGNATLVFKYISSAVLGAEAFKEGAGVVALGIGFHYFNAMAFTFFYFFIYPRIPLLRKHIAMSSLLYGSFIWCVMNLCVVPMSRISSGPYSLNGIVKSWLILVVFVALPVAIGIREIYLSKKTDLI</sequence>
<protein>
    <recommendedName>
        <fullName evidence="4">DUF1440 domain-containing protein</fullName>
    </recommendedName>
</protein>
<evidence type="ECO:0000256" key="1">
    <source>
        <dbReference type="SAM" id="Phobius"/>
    </source>
</evidence>
<evidence type="ECO:0008006" key="4">
    <source>
        <dbReference type="Google" id="ProtNLM"/>
    </source>
</evidence>
<keyword evidence="3" id="KW-1185">Reference proteome</keyword>
<reference evidence="3" key="1">
    <citation type="submission" date="2016-11" db="EMBL/GenBank/DDBJ databases">
        <authorList>
            <person name="Varghese N."/>
            <person name="Submissions S."/>
        </authorList>
    </citation>
    <scope>NUCLEOTIDE SEQUENCE [LARGE SCALE GENOMIC DNA]</scope>
    <source>
        <strain evidence="3">DSM 16990</strain>
    </source>
</reference>
<name>A0A1M5EVC4_9SPHI</name>
<feature type="transmembrane region" description="Helical" evidence="1">
    <location>
        <begin position="67"/>
        <end position="90"/>
    </location>
</feature>
<evidence type="ECO:0000313" key="2">
    <source>
        <dbReference type="EMBL" id="SHF83183.1"/>
    </source>
</evidence>
<keyword evidence="1" id="KW-0472">Membrane</keyword>
<dbReference type="RefSeq" id="WP_084529029.1">
    <property type="nucleotide sequence ID" value="NZ_FQUQ01000003.1"/>
</dbReference>
<organism evidence="2 3">
    <name type="scientific">Pedobacter caeni</name>
    <dbReference type="NCBI Taxonomy" id="288992"/>
    <lineage>
        <taxon>Bacteria</taxon>
        <taxon>Pseudomonadati</taxon>
        <taxon>Bacteroidota</taxon>
        <taxon>Sphingobacteriia</taxon>
        <taxon>Sphingobacteriales</taxon>
        <taxon>Sphingobacteriaceae</taxon>
        <taxon>Pedobacter</taxon>
    </lineage>
</organism>
<dbReference type="EMBL" id="FQUQ01000003">
    <property type="protein sequence ID" value="SHF83183.1"/>
    <property type="molecule type" value="Genomic_DNA"/>
</dbReference>
<dbReference type="STRING" id="288992.SAMN04488522_103817"/>
<keyword evidence="1" id="KW-0812">Transmembrane</keyword>
<evidence type="ECO:0000313" key="3">
    <source>
        <dbReference type="Proteomes" id="UP000184287"/>
    </source>
</evidence>
<dbReference type="OrthoDB" id="7564746at2"/>
<accession>A0A1M5EVC4</accession>
<keyword evidence="1" id="KW-1133">Transmembrane helix</keyword>
<feature type="transmembrane region" description="Helical" evidence="1">
    <location>
        <begin position="136"/>
        <end position="156"/>
    </location>
</feature>
<dbReference type="AlphaFoldDB" id="A0A1M5EVC4"/>
<proteinExistence type="predicted"/>
<feature type="transmembrane region" description="Helical" evidence="1">
    <location>
        <begin position="102"/>
        <end position="124"/>
    </location>
</feature>
<feature type="transmembrane region" description="Helical" evidence="1">
    <location>
        <begin position="20"/>
        <end position="42"/>
    </location>
</feature>